<keyword evidence="6" id="KW-1185">Reference proteome</keyword>
<dbReference type="STRING" id="398580.Dshi_3499"/>
<dbReference type="RefSeq" id="WP_012180155.1">
    <property type="nucleotide sequence ID" value="NC_009952.1"/>
</dbReference>
<protein>
    <submittedName>
        <fullName evidence="5">SAM-dependent methyltransferase</fullName>
    </submittedName>
</protein>
<gene>
    <name evidence="5" type="ordered locus">Dshi_3499</name>
</gene>
<organism evidence="5 6">
    <name type="scientific">Dinoroseobacter shibae (strain DSM 16493 / NCIMB 14021 / DFL 12)</name>
    <dbReference type="NCBI Taxonomy" id="398580"/>
    <lineage>
        <taxon>Bacteria</taxon>
        <taxon>Pseudomonadati</taxon>
        <taxon>Pseudomonadota</taxon>
        <taxon>Alphaproteobacteria</taxon>
        <taxon>Rhodobacterales</taxon>
        <taxon>Roseobacteraceae</taxon>
        <taxon>Dinoroseobacter</taxon>
    </lineage>
</organism>
<dbReference type="GO" id="GO:0032259">
    <property type="term" value="P:methylation"/>
    <property type="evidence" value="ECO:0007669"/>
    <property type="project" value="UniProtKB-KW"/>
</dbReference>
<evidence type="ECO:0000256" key="1">
    <source>
        <dbReference type="ARBA" id="ARBA00022603"/>
    </source>
</evidence>
<dbReference type="SUPFAM" id="SSF53335">
    <property type="entry name" value="S-adenosyl-L-methionine-dependent methyltransferases"/>
    <property type="match status" value="1"/>
</dbReference>
<keyword evidence="2 5" id="KW-0808">Transferase</keyword>
<proteinExistence type="predicted"/>
<accession>A8LPZ2</accession>
<sequence>MSVPPRLADRAALEAHRARARKGAGPESFLHVEALHEVQERLDEVNRSFTKPAIVTGFPEFWADAVPEAVVVPDTEVLDLREGAHDLVIHAMALHWADDPVGQLVQARRALKPDGLFLAVAFAGETLRELRVALAEAETRQRGGLSPRVAPMGDLRDMGGLLQRAGFALPVADLSPRAVEYATPLHLMRELRAMGETNALAQRERRFLRRDVLARAVEIYAREFPGDNGRVRATFQFAFLTGWAPAASQPQPLKPGSASHRLAEALGSVEFDRDMNPVTDPTPRRDGDG</sequence>
<dbReference type="HOGENOM" id="CLU_046586_0_3_5"/>
<feature type="domain" description="Methyltransferase type 11" evidence="4">
    <location>
        <begin position="70"/>
        <end position="118"/>
    </location>
</feature>
<dbReference type="GO" id="GO:0008757">
    <property type="term" value="F:S-adenosylmethionine-dependent methyltransferase activity"/>
    <property type="evidence" value="ECO:0007669"/>
    <property type="project" value="InterPro"/>
</dbReference>
<name>A8LPZ2_DINSH</name>
<dbReference type="OrthoDB" id="9793723at2"/>
<evidence type="ECO:0000256" key="2">
    <source>
        <dbReference type="ARBA" id="ARBA00022679"/>
    </source>
</evidence>
<dbReference type="PANTHER" id="PTHR13090:SF1">
    <property type="entry name" value="ARGININE-HYDROXYLASE NDUFAF5, MITOCHONDRIAL"/>
    <property type="match status" value="1"/>
</dbReference>
<dbReference type="KEGG" id="dsh:Dshi_3499"/>
<evidence type="ECO:0000256" key="3">
    <source>
        <dbReference type="SAM" id="MobiDB-lite"/>
    </source>
</evidence>
<dbReference type="InterPro" id="IPR050602">
    <property type="entry name" value="Malonyl-ACP_OMT"/>
</dbReference>
<evidence type="ECO:0000313" key="6">
    <source>
        <dbReference type="Proteomes" id="UP000006833"/>
    </source>
</evidence>
<dbReference type="Gene3D" id="3.40.50.150">
    <property type="entry name" value="Vaccinia Virus protein VP39"/>
    <property type="match status" value="1"/>
</dbReference>
<dbReference type="eggNOG" id="COG2226">
    <property type="taxonomic scope" value="Bacteria"/>
</dbReference>
<keyword evidence="1 5" id="KW-0489">Methyltransferase</keyword>
<evidence type="ECO:0000259" key="4">
    <source>
        <dbReference type="Pfam" id="PF08241"/>
    </source>
</evidence>
<reference evidence="6" key="1">
    <citation type="journal article" date="2010" name="ISME J.">
        <title>The complete genome sequence of the algal symbiont Dinoroseobacter shibae: a hitchhiker's guide to life in the sea.</title>
        <authorList>
            <person name="Wagner-Dobler I."/>
            <person name="Ballhausen B."/>
            <person name="Berger M."/>
            <person name="Brinkhoff T."/>
            <person name="Buchholz I."/>
            <person name="Bunk B."/>
            <person name="Cypionka H."/>
            <person name="Daniel R."/>
            <person name="Drepper T."/>
            <person name="Gerdts G."/>
            <person name="Hahnke S."/>
            <person name="Han C."/>
            <person name="Jahn D."/>
            <person name="Kalhoefer D."/>
            <person name="Kiss H."/>
            <person name="Klenk H.P."/>
            <person name="Kyrpides N."/>
            <person name="Liebl W."/>
            <person name="Liesegang H."/>
            <person name="Meincke L."/>
            <person name="Pati A."/>
            <person name="Petersen J."/>
            <person name="Piekarski T."/>
            <person name="Pommerenke C."/>
            <person name="Pradella S."/>
            <person name="Pukall R."/>
            <person name="Rabus R."/>
            <person name="Stackebrandt E."/>
            <person name="Thole S."/>
            <person name="Thompson L."/>
            <person name="Tielen P."/>
            <person name="Tomasch J."/>
            <person name="von Jan M."/>
            <person name="Wanphrut N."/>
            <person name="Wichels A."/>
            <person name="Zech H."/>
            <person name="Simon M."/>
        </authorList>
    </citation>
    <scope>NUCLEOTIDE SEQUENCE [LARGE SCALE GENOMIC DNA]</scope>
    <source>
        <strain evidence="6">DSM 16493 / NCIMB 14021 / DFL 12</strain>
    </source>
</reference>
<dbReference type="PANTHER" id="PTHR13090">
    <property type="entry name" value="ARGININE-HYDROXYLASE NDUFAF5, MITOCHONDRIAL"/>
    <property type="match status" value="1"/>
</dbReference>
<dbReference type="EMBL" id="CP000830">
    <property type="protein sequence ID" value="ABV95232.1"/>
    <property type="molecule type" value="Genomic_DNA"/>
</dbReference>
<dbReference type="Pfam" id="PF08241">
    <property type="entry name" value="Methyltransf_11"/>
    <property type="match status" value="1"/>
</dbReference>
<dbReference type="InterPro" id="IPR013216">
    <property type="entry name" value="Methyltransf_11"/>
</dbReference>
<dbReference type="InterPro" id="IPR029063">
    <property type="entry name" value="SAM-dependent_MTases_sf"/>
</dbReference>
<evidence type="ECO:0000313" key="5">
    <source>
        <dbReference type="EMBL" id="ABV95232.1"/>
    </source>
</evidence>
<dbReference type="Proteomes" id="UP000006833">
    <property type="component" value="Chromosome"/>
</dbReference>
<dbReference type="AlphaFoldDB" id="A8LPZ2"/>
<feature type="region of interest" description="Disordered" evidence="3">
    <location>
        <begin position="248"/>
        <end position="289"/>
    </location>
</feature>